<keyword evidence="2" id="KW-0732">Signal</keyword>
<feature type="signal peptide" evidence="2">
    <location>
        <begin position="1"/>
        <end position="19"/>
    </location>
</feature>
<organism evidence="4 5">
    <name type="scientific">Mytilus edulis</name>
    <name type="common">Blue mussel</name>
    <dbReference type="NCBI Taxonomy" id="6550"/>
    <lineage>
        <taxon>Eukaryota</taxon>
        <taxon>Metazoa</taxon>
        <taxon>Spiralia</taxon>
        <taxon>Lophotrochozoa</taxon>
        <taxon>Mollusca</taxon>
        <taxon>Bivalvia</taxon>
        <taxon>Autobranchia</taxon>
        <taxon>Pteriomorphia</taxon>
        <taxon>Mytilida</taxon>
        <taxon>Mytiloidea</taxon>
        <taxon>Mytilidae</taxon>
        <taxon>Mytilinae</taxon>
        <taxon>Mytilus</taxon>
    </lineage>
</organism>
<dbReference type="Gene3D" id="2.60.120.40">
    <property type="match status" value="1"/>
</dbReference>
<evidence type="ECO:0000313" key="5">
    <source>
        <dbReference type="Proteomes" id="UP000683360"/>
    </source>
</evidence>
<dbReference type="AlphaFoldDB" id="A0A8S3RR83"/>
<proteinExistence type="predicted"/>
<evidence type="ECO:0000313" key="4">
    <source>
        <dbReference type="EMBL" id="CAG2209402.1"/>
    </source>
</evidence>
<dbReference type="SUPFAM" id="SSF49842">
    <property type="entry name" value="TNF-like"/>
    <property type="match status" value="1"/>
</dbReference>
<keyword evidence="1" id="KW-0175">Coiled coil</keyword>
<gene>
    <name evidence="4" type="ORF">MEDL_23533</name>
</gene>
<accession>A0A8S3RR83</accession>
<keyword evidence="5" id="KW-1185">Reference proteome</keyword>
<feature type="chain" id="PRO_5035939828" description="C1q domain-containing protein" evidence="2">
    <location>
        <begin position="20"/>
        <end position="254"/>
    </location>
</feature>
<sequence length="254" mass="29869">MKFGLFGFLIIVLAVSVKSETQNIKIHDLMLDEIQNKHYAKILKLETMVMAMNEQLNRQDEKIRSQNERIHEQQRRLNDQDITIRRHDRQINDVVQHVSELQDSTINDEPEPINERLSNQSFETVRTTILWLSESRRIPTRKTSNTRFRCRKDKRWTCLQQVQWNVYCSSEWCIRISTGMHSYVYSQLVINSDPFGAIQTDSDEVSDYHTSTGSVVAELNYGDVVYIRTHPTELIKGVIRSEDEMRTSFSGWKL</sequence>
<reference evidence="4" key="1">
    <citation type="submission" date="2021-03" db="EMBL/GenBank/DDBJ databases">
        <authorList>
            <person name="Bekaert M."/>
        </authorList>
    </citation>
    <scope>NUCLEOTIDE SEQUENCE</scope>
</reference>
<feature type="coiled-coil region" evidence="1">
    <location>
        <begin position="42"/>
        <end position="76"/>
    </location>
</feature>
<dbReference type="Proteomes" id="UP000683360">
    <property type="component" value="Unassembled WGS sequence"/>
</dbReference>
<evidence type="ECO:0000259" key="3">
    <source>
        <dbReference type="Pfam" id="PF00386"/>
    </source>
</evidence>
<evidence type="ECO:0000256" key="1">
    <source>
        <dbReference type="SAM" id="Coils"/>
    </source>
</evidence>
<dbReference type="EMBL" id="CAJPWZ010001166">
    <property type="protein sequence ID" value="CAG2209402.1"/>
    <property type="molecule type" value="Genomic_DNA"/>
</dbReference>
<comment type="caution">
    <text evidence="4">The sequence shown here is derived from an EMBL/GenBank/DDBJ whole genome shotgun (WGS) entry which is preliminary data.</text>
</comment>
<protein>
    <recommendedName>
        <fullName evidence="3">C1q domain-containing protein</fullName>
    </recommendedName>
</protein>
<feature type="domain" description="C1q" evidence="3">
    <location>
        <begin position="177"/>
        <end position="252"/>
    </location>
</feature>
<dbReference type="InterPro" id="IPR001073">
    <property type="entry name" value="C1q_dom"/>
</dbReference>
<dbReference type="InterPro" id="IPR008983">
    <property type="entry name" value="Tumour_necrosis_fac-like_dom"/>
</dbReference>
<name>A0A8S3RR83_MYTED</name>
<evidence type="ECO:0000256" key="2">
    <source>
        <dbReference type="SAM" id="SignalP"/>
    </source>
</evidence>
<dbReference type="Pfam" id="PF00386">
    <property type="entry name" value="C1q"/>
    <property type="match status" value="1"/>
</dbReference>